<dbReference type="OrthoDB" id="8946427at2"/>
<evidence type="ECO:0000313" key="2">
    <source>
        <dbReference type="Proteomes" id="UP000285324"/>
    </source>
</evidence>
<accession>A0A424W5A1</accession>
<name>A0A424W5A1_ALCXX</name>
<sequence length="224" mass="25199">MQVTEAQQATMGALVVNEMRMLYGSKFAQQWQGLTARELKESWDQKLSGLAERDVRRGLVACLRRDWPPTLPEFLRLCCPWMDSEIAYHEAVHGMSCRRRGEMGQWSHPAIYWAAVAVSSTDLLNSTYGAIKGRWEKTLIEEMEKGAWKEIPKASVALPAPKQTAADRVEAAKALKKMGADKALDQSGKDPRRWIAKWDERIAKGEQPSPTIAAMLKRAKGEES</sequence>
<gene>
    <name evidence="1" type="ORF">DY367_27855</name>
</gene>
<proteinExistence type="predicted"/>
<protein>
    <recommendedName>
        <fullName evidence="3">Replication protein</fullName>
    </recommendedName>
</protein>
<evidence type="ECO:0008006" key="3">
    <source>
        <dbReference type="Google" id="ProtNLM"/>
    </source>
</evidence>
<comment type="caution">
    <text evidence="1">The sequence shown here is derived from an EMBL/GenBank/DDBJ whole genome shotgun (WGS) entry which is preliminary data.</text>
</comment>
<organism evidence="1 2">
    <name type="scientific">Alcaligenes xylosoxydans xylosoxydans</name>
    <name type="common">Achromobacter xylosoxidans</name>
    <dbReference type="NCBI Taxonomy" id="85698"/>
    <lineage>
        <taxon>Bacteria</taxon>
        <taxon>Pseudomonadati</taxon>
        <taxon>Pseudomonadota</taxon>
        <taxon>Betaproteobacteria</taxon>
        <taxon>Burkholderiales</taxon>
        <taxon>Alcaligenaceae</taxon>
        <taxon>Achromobacter</taxon>
    </lineage>
</organism>
<dbReference type="EMBL" id="QVXO01000065">
    <property type="protein sequence ID" value="RPJ88425.1"/>
    <property type="molecule type" value="Genomic_DNA"/>
</dbReference>
<dbReference type="RefSeq" id="WP_118934428.1">
    <property type="nucleotide sequence ID" value="NZ_CP061008.1"/>
</dbReference>
<evidence type="ECO:0000313" key="1">
    <source>
        <dbReference type="EMBL" id="RPJ88425.1"/>
    </source>
</evidence>
<dbReference type="Proteomes" id="UP000285324">
    <property type="component" value="Unassembled WGS sequence"/>
</dbReference>
<dbReference type="AlphaFoldDB" id="A0A424W5A1"/>
<reference evidence="1 2" key="1">
    <citation type="submission" date="2018-08" db="EMBL/GenBank/DDBJ databases">
        <title>Achromobacter xylosoxidans Genome sequencing and assembly.</title>
        <authorList>
            <person name="Wang R."/>
            <person name="Rensing C."/>
            <person name="Li Y."/>
        </authorList>
    </citation>
    <scope>NUCLEOTIDE SEQUENCE [LARGE SCALE GENOMIC DNA]</scope>
    <source>
        <strain evidence="1 2">GD003A</strain>
    </source>
</reference>